<evidence type="ECO:0000313" key="2">
    <source>
        <dbReference type="Proteomes" id="UP000034006"/>
    </source>
</evidence>
<sequence length="75" mass="8229">MADIPAYEHVVFENTNPSRQSDEIKTATNAFVNSGRNVVVIIHSPVVIDGVLTYSAEICATRRTLSENIIKIVVT</sequence>
<organism evidence="1 2">
    <name type="scientific">Candidatus Collierbacteria bacterium GW2011_GWB2_44_22</name>
    <dbReference type="NCBI Taxonomy" id="1618387"/>
    <lineage>
        <taxon>Bacteria</taxon>
        <taxon>Candidatus Collieribacteriota</taxon>
    </lineage>
</organism>
<dbReference type="AlphaFoldDB" id="A0A0G1KUB1"/>
<protein>
    <submittedName>
        <fullName evidence="1">Uncharacterized protein</fullName>
    </submittedName>
</protein>
<name>A0A0G1KUB1_9BACT</name>
<reference evidence="1 2" key="1">
    <citation type="journal article" date="2015" name="Nature">
        <title>rRNA introns, odd ribosomes, and small enigmatic genomes across a large radiation of phyla.</title>
        <authorList>
            <person name="Brown C.T."/>
            <person name="Hug L.A."/>
            <person name="Thomas B.C."/>
            <person name="Sharon I."/>
            <person name="Castelle C.J."/>
            <person name="Singh A."/>
            <person name="Wilkins M.J."/>
            <person name="Williams K.H."/>
            <person name="Banfield J.F."/>
        </authorList>
    </citation>
    <scope>NUCLEOTIDE SEQUENCE [LARGE SCALE GENOMIC DNA]</scope>
</reference>
<dbReference type="EMBL" id="LCIH01000011">
    <property type="protein sequence ID" value="KKT51504.1"/>
    <property type="molecule type" value="Genomic_DNA"/>
</dbReference>
<gene>
    <name evidence="1" type="ORF">UW44_C0011G0015</name>
</gene>
<comment type="caution">
    <text evidence="1">The sequence shown here is derived from an EMBL/GenBank/DDBJ whole genome shotgun (WGS) entry which is preliminary data.</text>
</comment>
<dbReference type="Proteomes" id="UP000034006">
    <property type="component" value="Unassembled WGS sequence"/>
</dbReference>
<proteinExistence type="predicted"/>
<evidence type="ECO:0000313" key="1">
    <source>
        <dbReference type="EMBL" id="KKT51504.1"/>
    </source>
</evidence>
<accession>A0A0G1KUB1</accession>